<keyword evidence="2" id="KW-1185">Reference proteome</keyword>
<dbReference type="eggNOG" id="COG5285">
    <property type="taxonomic scope" value="Bacteria"/>
</dbReference>
<dbReference type="STRING" id="55952.BU52_33355"/>
<dbReference type="AlphaFoldDB" id="A0A081XH85"/>
<dbReference type="Proteomes" id="UP000028341">
    <property type="component" value="Unassembled WGS sequence"/>
</dbReference>
<dbReference type="SUPFAM" id="SSF51197">
    <property type="entry name" value="Clavaminate synthase-like"/>
    <property type="match status" value="1"/>
</dbReference>
<proteinExistence type="predicted"/>
<evidence type="ECO:0000313" key="1">
    <source>
        <dbReference type="EMBL" id="KES02908.1"/>
    </source>
</evidence>
<protein>
    <submittedName>
        <fullName evidence="1">Uncharacterized protein</fullName>
    </submittedName>
</protein>
<sequence>MVESAVGPVLAPRQVLHTGIGEPSGEPGEQGCCLHACEWSTYAVVHAVAEREVVGPPPAARVGRRVCRACRRVERVVPGEGHQDKVTGGDRLSIHLRSCLRYRERAVRKYPQRGDISARTALTIHRGTANQSAKSRPVLVLGMDGPEATNGERHDMAVTCGYWDALPDRVRRHLDCAVVEKLTPVTQKHTIEGLVMGDA</sequence>
<dbReference type="EMBL" id="JFCB01000063">
    <property type="protein sequence ID" value="KES02908.1"/>
    <property type="molecule type" value="Genomic_DNA"/>
</dbReference>
<organism evidence="1 2">
    <name type="scientific">Streptomyces toyocaensis</name>
    <dbReference type="NCBI Taxonomy" id="55952"/>
    <lineage>
        <taxon>Bacteria</taxon>
        <taxon>Bacillati</taxon>
        <taxon>Actinomycetota</taxon>
        <taxon>Actinomycetes</taxon>
        <taxon>Kitasatosporales</taxon>
        <taxon>Streptomycetaceae</taxon>
        <taxon>Streptomyces</taxon>
    </lineage>
</organism>
<dbReference type="Gene3D" id="2.60.120.620">
    <property type="entry name" value="q2cbj1_9rhob like domain"/>
    <property type="match status" value="1"/>
</dbReference>
<reference evidence="1 2" key="1">
    <citation type="submission" date="2014-02" db="EMBL/GenBank/DDBJ databases">
        <title>The genome announcement of Streptomyces toyocaensis NRRL15009.</title>
        <authorList>
            <person name="Hong H.-J."/>
            <person name="Kwun M.J."/>
        </authorList>
    </citation>
    <scope>NUCLEOTIDE SEQUENCE [LARGE SCALE GENOMIC DNA]</scope>
    <source>
        <strain evidence="1 2">NRRL 15009</strain>
    </source>
</reference>
<name>A0A081XH85_STRTO</name>
<gene>
    <name evidence="1" type="ORF">BU52_33355</name>
</gene>
<evidence type="ECO:0000313" key="2">
    <source>
        <dbReference type="Proteomes" id="UP000028341"/>
    </source>
</evidence>
<accession>A0A081XH85</accession>
<comment type="caution">
    <text evidence="1">The sequence shown here is derived from an EMBL/GenBank/DDBJ whole genome shotgun (WGS) entry which is preliminary data.</text>
</comment>